<organism evidence="2 3">
    <name type="scientific">Flavobacterium chungbukense</name>
    <dbReference type="NCBI Taxonomy" id="877464"/>
    <lineage>
        <taxon>Bacteria</taxon>
        <taxon>Pseudomonadati</taxon>
        <taxon>Bacteroidota</taxon>
        <taxon>Flavobacteriia</taxon>
        <taxon>Flavobacteriales</taxon>
        <taxon>Flavobacteriaceae</taxon>
        <taxon>Flavobacterium</taxon>
    </lineage>
</organism>
<proteinExistence type="predicted"/>
<feature type="compositionally biased region" description="Basic and acidic residues" evidence="1">
    <location>
        <begin position="101"/>
        <end position="114"/>
    </location>
</feature>
<dbReference type="EMBL" id="BAABAO010000013">
    <property type="protein sequence ID" value="GAA4138344.1"/>
    <property type="molecule type" value="Genomic_DNA"/>
</dbReference>
<comment type="caution">
    <text evidence="2">The sequence shown here is derived from an EMBL/GenBank/DDBJ whole genome shotgun (WGS) entry which is preliminary data.</text>
</comment>
<name>A0ABP7YMD5_9FLAO</name>
<sequence length="114" mass="12092">MKAIKAATILILIIFSGILFSCKNNQDGYSDEIDTVISPMESKQSKAENKTDSIKSEEDIETNIETTQKNGSESTAGTGSGPGESSQDGATYTTATGVQKDSVRPEAKAAKKKK</sequence>
<feature type="compositionally biased region" description="Polar residues" evidence="1">
    <location>
        <begin position="63"/>
        <end position="99"/>
    </location>
</feature>
<protein>
    <recommendedName>
        <fullName evidence="4">Lipoprotein</fullName>
    </recommendedName>
</protein>
<evidence type="ECO:0000313" key="3">
    <source>
        <dbReference type="Proteomes" id="UP001501333"/>
    </source>
</evidence>
<dbReference type="Proteomes" id="UP001501333">
    <property type="component" value="Unassembled WGS sequence"/>
</dbReference>
<dbReference type="RefSeq" id="WP_229349483.1">
    <property type="nucleotide sequence ID" value="NZ_BAABAO010000013.1"/>
</dbReference>
<evidence type="ECO:0000256" key="1">
    <source>
        <dbReference type="SAM" id="MobiDB-lite"/>
    </source>
</evidence>
<dbReference type="PROSITE" id="PS51257">
    <property type="entry name" value="PROKAR_LIPOPROTEIN"/>
    <property type="match status" value="1"/>
</dbReference>
<evidence type="ECO:0000313" key="2">
    <source>
        <dbReference type="EMBL" id="GAA4138344.1"/>
    </source>
</evidence>
<reference evidence="3" key="1">
    <citation type="journal article" date="2019" name="Int. J. Syst. Evol. Microbiol.">
        <title>The Global Catalogue of Microorganisms (GCM) 10K type strain sequencing project: providing services to taxonomists for standard genome sequencing and annotation.</title>
        <authorList>
            <consortium name="The Broad Institute Genomics Platform"/>
            <consortium name="The Broad Institute Genome Sequencing Center for Infectious Disease"/>
            <person name="Wu L."/>
            <person name="Ma J."/>
        </authorList>
    </citation>
    <scope>NUCLEOTIDE SEQUENCE [LARGE SCALE GENOMIC DNA]</scope>
    <source>
        <strain evidence="3">JCM 17386</strain>
    </source>
</reference>
<keyword evidence="3" id="KW-1185">Reference proteome</keyword>
<accession>A0ABP7YMD5</accession>
<evidence type="ECO:0008006" key="4">
    <source>
        <dbReference type="Google" id="ProtNLM"/>
    </source>
</evidence>
<feature type="region of interest" description="Disordered" evidence="1">
    <location>
        <begin position="38"/>
        <end position="114"/>
    </location>
</feature>
<gene>
    <name evidence="2" type="ORF">GCM10022250_36900</name>
</gene>
<feature type="compositionally biased region" description="Basic and acidic residues" evidence="1">
    <location>
        <begin position="43"/>
        <end position="57"/>
    </location>
</feature>